<dbReference type="PANTHER" id="PTHR42698:SF1">
    <property type="entry name" value="GTPASE ERA, MITOCHONDRIAL"/>
    <property type="match status" value="1"/>
</dbReference>
<dbReference type="PANTHER" id="PTHR42698">
    <property type="entry name" value="GTPASE ERA"/>
    <property type="match status" value="1"/>
</dbReference>
<evidence type="ECO:0000256" key="1">
    <source>
        <dbReference type="SAM" id="Phobius"/>
    </source>
</evidence>
<feature type="transmembrane region" description="Helical" evidence="1">
    <location>
        <begin position="486"/>
        <end position="515"/>
    </location>
</feature>
<gene>
    <name evidence="3" type="ORF">GCM10022377_02030</name>
</gene>
<name>A0ABP7CRH6_9MICC</name>
<dbReference type="RefSeq" id="WP_344878687.1">
    <property type="nucleotide sequence ID" value="NZ_BAABCJ010000001.1"/>
</dbReference>
<dbReference type="SUPFAM" id="SSF52540">
    <property type="entry name" value="P-loop containing nucleoside triphosphate hydrolases"/>
    <property type="match status" value="1"/>
</dbReference>
<reference evidence="4" key="1">
    <citation type="journal article" date="2019" name="Int. J. Syst. Evol. Microbiol.">
        <title>The Global Catalogue of Microorganisms (GCM) 10K type strain sequencing project: providing services to taxonomists for standard genome sequencing and annotation.</title>
        <authorList>
            <consortium name="The Broad Institute Genomics Platform"/>
            <consortium name="The Broad Institute Genome Sequencing Center for Infectious Disease"/>
            <person name="Wu L."/>
            <person name="Ma J."/>
        </authorList>
    </citation>
    <scope>NUCLEOTIDE SEQUENCE [LARGE SCALE GENOMIC DNA]</scope>
    <source>
        <strain evidence="4">JCM 16961</strain>
    </source>
</reference>
<proteinExistence type="predicted"/>
<protein>
    <submittedName>
        <fullName evidence="3">50S ribosome-binding GTPase</fullName>
    </submittedName>
</protein>
<keyword evidence="1" id="KW-0472">Membrane</keyword>
<dbReference type="Proteomes" id="UP001501536">
    <property type="component" value="Unassembled WGS sequence"/>
</dbReference>
<dbReference type="InterPro" id="IPR045063">
    <property type="entry name" value="Dynamin_N"/>
</dbReference>
<sequence length="563" mass="60816">MAKREKAVHAATSELDDGLACLREAVEAGRGRVSDAAIERAGAVVDSAQWRRRLSADHTVVGFFGATGSGKSSLFNAIVGVELARTAATRPTTSYALAAVYEHQGAVVADAGELLDWLQVQERLVVSDAAEAEAPRRSALGRWWRGDSAGPSGGLILLDLPDFDSTAREHREIVERMAGQVDVLVFVLDPQKYADAVVHQDFLRRLATHDAVTLVVLNQVDRLAEAEAEPVLASLSALLAADGIRHQRLRAVSAVTGQGVDELRSDIRAIVDQRTAAQARLLADVRQCAGHLGTDAPERELAMPGPQQRETLASGLSAAVGVETVVRAVQRSYRLDAIGYTGWPLTKWVAKLRPDPLRRLNLKTAEINPEMNRTSLPIQGPAQRAMTDGAVRRFTEQACTEAPPVWQTAILDAGLRYREELPQQLDRAIAGTELGANARSWWWYVVALVQWIALTVALAGALWLLGLGAASYLQFDLPPAPNVEGFPVPTLMIVAGLLAGVVLAVASSVIARLGAALKGRRVRRRLHASVAEVAERSVVEPVRQEVERCNRYRSAVARAGGRR</sequence>
<feature type="transmembrane region" description="Helical" evidence="1">
    <location>
        <begin position="441"/>
        <end position="466"/>
    </location>
</feature>
<keyword evidence="1" id="KW-0812">Transmembrane</keyword>
<evidence type="ECO:0000259" key="2">
    <source>
        <dbReference type="Pfam" id="PF00350"/>
    </source>
</evidence>
<dbReference type="InterPro" id="IPR005662">
    <property type="entry name" value="GTPase_Era-like"/>
</dbReference>
<comment type="caution">
    <text evidence="3">The sequence shown here is derived from an EMBL/GenBank/DDBJ whole genome shotgun (WGS) entry which is preliminary data.</text>
</comment>
<organism evidence="3 4">
    <name type="scientific">Zhihengliuella alba</name>
    <dbReference type="NCBI Taxonomy" id="547018"/>
    <lineage>
        <taxon>Bacteria</taxon>
        <taxon>Bacillati</taxon>
        <taxon>Actinomycetota</taxon>
        <taxon>Actinomycetes</taxon>
        <taxon>Micrococcales</taxon>
        <taxon>Micrococcaceae</taxon>
        <taxon>Zhihengliuella</taxon>
    </lineage>
</organism>
<evidence type="ECO:0000313" key="3">
    <source>
        <dbReference type="EMBL" id="GAA3693092.1"/>
    </source>
</evidence>
<dbReference type="InterPro" id="IPR027417">
    <property type="entry name" value="P-loop_NTPase"/>
</dbReference>
<dbReference type="Gene3D" id="3.40.50.300">
    <property type="entry name" value="P-loop containing nucleotide triphosphate hydrolases"/>
    <property type="match status" value="1"/>
</dbReference>
<keyword evidence="1" id="KW-1133">Transmembrane helix</keyword>
<feature type="domain" description="Dynamin N-terminal" evidence="2">
    <location>
        <begin position="61"/>
        <end position="219"/>
    </location>
</feature>
<dbReference type="EMBL" id="BAABCJ010000001">
    <property type="protein sequence ID" value="GAA3693092.1"/>
    <property type="molecule type" value="Genomic_DNA"/>
</dbReference>
<dbReference type="Pfam" id="PF00350">
    <property type="entry name" value="Dynamin_N"/>
    <property type="match status" value="1"/>
</dbReference>
<keyword evidence="4" id="KW-1185">Reference proteome</keyword>
<evidence type="ECO:0000313" key="4">
    <source>
        <dbReference type="Proteomes" id="UP001501536"/>
    </source>
</evidence>
<accession>A0ABP7CRH6</accession>